<evidence type="ECO:0000256" key="6">
    <source>
        <dbReference type="ARBA" id="ARBA00022674"/>
    </source>
</evidence>
<accession>A0A401SY70</accession>
<dbReference type="STRING" id="137246.A0A401SY70"/>
<dbReference type="InterPro" id="IPR035976">
    <property type="entry name" value="Sushi/SCR/CCP_sf"/>
</dbReference>
<dbReference type="OrthoDB" id="6103690at2759"/>
<feature type="domain" description="Sushi" evidence="14">
    <location>
        <begin position="1"/>
        <end position="45"/>
    </location>
</feature>
<evidence type="ECO:0000256" key="12">
    <source>
        <dbReference type="ARBA" id="ARBA00033414"/>
    </source>
</evidence>
<feature type="disulfide bond" evidence="13">
    <location>
        <begin position="16"/>
        <end position="43"/>
    </location>
</feature>
<keyword evidence="4" id="KW-0964">Secreted</keyword>
<dbReference type="Pfam" id="PF00084">
    <property type="entry name" value="Sushi"/>
    <property type="match status" value="3"/>
</dbReference>
<name>A0A401SY70_CHIPU</name>
<proteinExistence type="predicted"/>
<evidence type="ECO:0000256" key="5">
    <source>
        <dbReference type="ARBA" id="ARBA00022659"/>
    </source>
</evidence>
<feature type="domain" description="Sushi" evidence="14">
    <location>
        <begin position="46"/>
        <end position="109"/>
    </location>
</feature>
<dbReference type="SMART" id="SM00032">
    <property type="entry name" value="CCP"/>
    <property type="match status" value="3"/>
</dbReference>
<protein>
    <recommendedName>
        <fullName evidence="3">Beta-2-glycoprotein 1</fullName>
    </recommendedName>
    <alternativeName>
        <fullName evidence="11">Apolipoprotein H</fullName>
    </alternativeName>
    <alternativeName>
        <fullName evidence="12">Beta-2-glycoprotein I</fullName>
    </alternativeName>
</protein>
<dbReference type="AlphaFoldDB" id="A0A401SY70"/>
<reference evidence="15 16" key="1">
    <citation type="journal article" date="2018" name="Nat. Ecol. Evol.">
        <title>Shark genomes provide insights into elasmobranch evolution and the origin of vertebrates.</title>
        <authorList>
            <person name="Hara Y"/>
            <person name="Yamaguchi K"/>
            <person name="Onimaru K"/>
            <person name="Kadota M"/>
            <person name="Koyanagi M"/>
            <person name="Keeley SD"/>
            <person name="Tatsumi K"/>
            <person name="Tanaka K"/>
            <person name="Motone F"/>
            <person name="Kageyama Y"/>
            <person name="Nozu R"/>
            <person name="Adachi N"/>
            <person name="Nishimura O"/>
            <person name="Nakagawa R"/>
            <person name="Tanegashima C"/>
            <person name="Kiyatake I"/>
            <person name="Matsumoto R"/>
            <person name="Murakumo K"/>
            <person name="Nishida K"/>
            <person name="Terakita A"/>
            <person name="Kuratani S"/>
            <person name="Sato K"/>
            <person name="Hyodo S Kuraku.S."/>
        </authorList>
    </citation>
    <scope>NUCLEOTIDE SEQUENCE [LARGE SCALE GENOMIC DNA]</scope>
</reference>
<evidence type="ECO:0000313" key="15">
    <source>
        <dbReference type="EMBL" id="GCC35266.1"/>
    </source>
</evidence>
<evidence type="ECO:0000256" key="9">
    <source>
        <dbReference type="ARBA" id="ARBA00023157"/>
    </source>
</evidence>
<gene>
    <name evidence="15" type="ORF">chiPu_0013749</name>
</gene>
<comment type="caution">
    <text evidence="15">The sequence shown here is derived from an EMBL/GenBank/DDBJ whole genome shotgun (WGS) entry which is preliminary data.</text>
</comment>
<feature type="disulfide bond" evidence="13">
    <location>
        <begin position="112"/>
        <end position="155"/>
    </location>
</feature>
<dbReference type="PANTHER" id="PTHR19325:SF549">
    <property type="entry name" value="BETA-2-GLYCOPROTEIN 1"/>
    <property type="match status" value="1"/>
</dbReference>
<evidence type="ECO:0000256" key="11">
    <source>
        <dbReference type="ARBA" id="ARBA00029855"/>
    </source>
</evidence>
<evidence type="ECO:0000256" key="2">
    <source>
        <dbReference type="ARBA" id="ARBA00004613"/>
    </source>
</evidence>
<dbReference type="Proteomes" id="UP000287033">
    <property type="component" value="Unassembled WGS sequence"/>
</dbReference>
<dbReference type="OMA" id="TFAVMRQ"/>
<evidence type="ECO:0000256" key="8">
    <source>
        <dbReference type="ARBA" id="ARBA00022737"/>
    </source>
</evidence>
<evidence type="ECO:0000256" key="13">
    <source>
        <dbReference type="PROSITE-ProRule" id="PRU00302"/>
    </source>
</evidence>
<keyword evidence="9 13" id="KW-1015">Disulfide bond</keyword>
<dbReference type="EMBL" id="BEZZ01000681">
    <property type="protein sequence ID" value="GCC35266.1"/>
    <property type="molecule type" value="Genomic_DNA"/>
</dbReference>
<dbReference type="PROSITE" id="PS50923">
    <property type="entry name" value="SUSHI"/>
    <property type="match status" value="3"/>
</dbReference>
<dbReference type="SUPFAM" id="SSF57535">
    <property type="entry name" value="Complement control module/SCR domain"/>
    <property type="match status" value="4"/>
</dbReference>
<evidence type="ECO:0000259" key="14">
    <source>
        <dbReference type="PROSITE" id="PS50923"/>
    </source>
</evidence>
<keyword evidence="10" id="KW-0325">Glycoprotein</keyword>
<keyword evidence="6" id="KW-0358">Heparin-binding</keyword>
<sequence length="255" mass="29197">MHVTDLTFGKQVYYSCNAGYILRGLNHSTCLHDGTWSDQHQLCEPVQCPFPSPPENGTVRFQTTGQPTTAFVFGDMIYYECKQGLALIGNETGFCLTNGKWTNAPQCKEVKCGMPPKLVNGFMVFTLKRRYNYGDNIDYGCVENYILDGSKTITCEKTGIWTEKPKCRAPCILPVKRARIFYNGRKIWMNELPHRRILHTERVSFYCKDMERNCGLPVLTQCIDSKIEIPACFQEPSSFTYNIMFRSLPSEIKQC</sequence>
<dbReference type="Gene3D" id="2.10.70.10">
    <property type="entry name" value="Complement Module, domain 1"/>
    <property type="match status" value="4"/>
</dbReference>
<dbReference type="GO" id="GO:0005576">
    <property type="term" value="C:extracellular region"/>
    <property type="evidence" value="ECO:0007669"/>
    <property type="project" value="UniProtKB-SubCell"/>
</dbReference>
<evidence type="ECO:0000256" key="3">
    <source>
        <dbReference type="ARBA" id="ARBA00020104"/>
    </source>
</evidence>
<evidence type="ECO:0000256" key="7">
    <source>
        <dbReference type="ARBA" id="ARBA00022729"/>
    </source>
</evidence>
<feature type="domain" description="Sushi" evidence="14">
    <location>
        <begin position="110"/>
        <end position="169"/>
    </location>
</feature>
<evidence type="ECO:0000313" key="16">
    <source>
        <dbReference type="Proteomes" id="UP000287033"/>
    </source>
</evidence>
<organism evidence="15 16">
    <name type="scientific">Chiloscyllium punctatum</name>
    <name type="common">Brownbanded bambooshark</name>
    <name type="synonym">Hemiscyllium punctatum</name>
    <dbReference type="NCBI Taxonomy" id="137246"/>
    <lineage>
        <taxon>Eukaryota</taxon>
        <taxon>Metazoa</taxon>
        <taxon>Chordata</taxon>
        <taxon>Craniata</taxon>
        <taxon>Vertebrata</taxon>
        <taxon>Chondrichthyes</taxon>
        <taxon>Elasmobranchii</taxon>
        <taxon>Galeomorphii</taxon>
        <taxon>Galeoidea</taxon>
        <taxon>Orectolobiformes</taxon>
        <taxon>Hemiscylliidae</taxon>
        <taxon>Chiloscyllium</taxon>
    </lineage>
</organism>
<comment type="caution">
    <text evidence="13">Lacks conserved residue(s) required for the propagation of feature annotation.</text>
</comment>
<dbReference type="InterPro" id="IPR000436">
    <property type="entry name" value="Sushi_SCR_CCP_dom"/>
</dbReference>
<keyword evidence="16" id="KW-1185">Reference proteome</keyword>
<comment type="function">
    <text evidence="1">Binds to various kinds of negatively charged substances such as heparin, phospholipids, and dextran sulfate. May prevent activation of the intrinsic blood coagulation cascade by binding to phospholipids on the surface of damaged cells.</text>
</comment>
<dbReference type="GO" id="GO:0008201">
    <property type="term" value="F:heparin binding"/>
    <property type="evidence" value="ECO:0007669"/>
    <property type="project" value="UniProtKB-KW"/>
</dbReference>
<keyword evidence="8" id="KW-0677">Repeat</keyword>
<dbReference type="Pfam" id="PF09014">
    <property type="entry name" value="Sushi_2"/>
    <property type="match status" value="1"/>
</dbReference>
<keyword evidence="5 13" id="KW-0768">Sushi</keyword>
<dbReference type="PANTHER" id="PTHR19325">
    <property type="entry name" value="COMPLEMENT COMPONENT-RELATED SUSHI DOMAIN-CONTAINING"/>
    <property type="match status" value="1"/>
</dbReference>
<evidence type="ECO:0000256" key="10">
    <source>
        <dbReference type="ARBA" id="ARBA00023180"/>
    </source>
</evidence>
<evidence type="ECO:0000256" key="4">
    <source>
        <dbReference type="ARBA" id="ARBA00022525"/>
    </source>
</evidence>
<keyword evidence="7" id="KW-0732">Signal</keyword>
<dbReference type="InterPro" id="IPR050350">
    <property type="entry name" value="Compl-Cell_Adhes-Reg"/>
</dbReference>
<comment type="subcellular location">
    <subcellularLocation>
        <location evidence="2">Secreted</location>
    </subcellularLocation>
</comment>
<evidence type="ECO:0000256" key="1">
    <source>
        <dbReference type="ARBA" id="ARBA00003651"/>
    </source>
</evidence>
<dbReference type="CDD" id="cd00033">
    <property type="entry name" value="CCP"/>
    <property type="match status" value="3"/>
</dbReference>
<dbReference type="InterPro" id="IPR015104">
    <property type="entry name" value="Sushi_2"/>
</dbReference>